<dbReference type="OrthoDB" id="43195at2"/>
<dbReference type="RefSeq" id="WP_089740215.1">
    <property type="nucleotide sequence ID" value="NZ_FOGL01000005.1"/>
</dbReference>
<gene>
    <name evidence="5" type="ORF">SAMN04487944_105153</name>
</gene>
<dbReference type="PANTHER" id="PTHR30146:SF149">
    <property type="entry name" value="HTH-TYPE TRANSCRIPTIONAL REGULATOR EBGR"/>
    <property type="match status" value="1"/>
</dbReference>
<evidence type="ECO:0000313" key="5">
    <source>
        <dbReference type="EMBL" id="SER51785.1"/>
    </source>
</evidence>
<dbReference type="InterPro" id="IPR046335">
    <property type="entry name" value="LacI/GalR-like_sensor"/>
</dbReference>
<proteinExistence type="predicted"/>
<sequence>MATIKDIAEKAGVSIATVSRVLNYDPTLSVGEDTKKRIFEIAEALSYRKNATRKKVYRRIAFVHWVTETEELSDLYYMAVRHGIEEEAEKHHLNLLKFVTKEIDKIPDDIDGLIAVGRFTRKTINQFQQKTEHIVLIDSDTEHHGCDAILTDFSSVIKQAVDLFLSKNLDRIGFLGGYGIQSSIPDIRERYFRDCLSTYGILEESLILLEDYNVESGYHMMKKFLSSQTDKKVGFITANDPIAIGAIKALNEAQIDIPGKVSIIGINDISVSKYIYPALTTVRIEKELMGKTAVELLVERLRDERTIAKKVYIDTILIERQTT</sequence>
<dbReference type="PRINTS" id="PR00036">
    <property type="entry name" value="HTHLACI"/>
</dbReference>
<evidence type="ECO:0000313" key="6">
    <source>
        <dbReference type="Proteomes" id="UP000199687"/>
    </source>
</evidence>
<dbReference type="Proteomes" id="UP000199687">
    <property type="component" value="Unassembled WGS sequence"/>
</dbReference>
<keyword evidence="3" id="KW-0804">Transcription</keyword>
<accession>A0A1H9PVD7</accession>
<evidence type="ECO:0000256" key="2">
    <source>
        <dbReference type="ARBA" id="ARBA00023125"/>
    </source>
</evidence>
<dbReference type="GO" id="GO:0000976">
    <property type="term" value="F:transcription cis-regulatory region binding"/>
    <property type="evidence" value="ECO:0007669"/>
    <property type="project" value="TreeGrafter"/>
</dbReference>
<dbReference type="SMART" id="SM00354">
    <property type="entry name" value="HTH_LACI"/>
    <property type="match status" value="1"/>
</dbReference>
<protein>
    <submittedName>
        <fullName evidence="5">Transcriptional regulator, LacI family</fullName>
    </submittedName>
</protein>
<dbReference type="CDD" id="cd01392">
    <property type="entry name" value="HTH_LacI"/>
    <property type="match status" value="1"/>
</dbReference>
<evidence type="ECO:0000256" key="3">
    <source>
        <dbReference type="ARBA" id="ARBA00023163"/>
    </source>
</evidence>
<keyword evidence="6" id="KW-1185">Reference proteome</keyword>
<reference evidence="5 6" key="1">
    <citation type="submission" date="2016-10" db="EMBL/GenBank/DDBJ databases">
        <authorList>
            <person name="de Groot N.N."/>
        </authorList>
    </citation>
    <scope>NUCLEOTIDE SEQUENCE [LARGE SCALE GENOMIC DNA]</scope>
    <source>
        <strain evidence="5 6">CGMCC 1.7727</strain>
    </source>
</reference>
<dbReference type="GO" id="GO:0003700">
    <property type="term" value="F:DNA-binding transcription factor activity"/>
    <property type="evidence" value="ECO:0007669"/>
    <property type="project" value="TreeGrafter"/>
</dbReference>
<keyword evidence="2" id="KW-0238">DNA-binding</keyword>
<dbReference type="InterPro" id="IPR028082">
    <property type="entry name" value="Peripla_BP_I"/>
</dbReference>
<keyword evidence="1" id="KW-0805">Transcription regulation</keyword>
<dbReference type="Pfam" id="PF00356">
    <property type="entry name" value="LacI"/>
    <property type="match status" value="1"/>
</dbReference>
<evidence type="ECO:0000259" key="4">
    <source>
        <dbReference type="PROSITE" id="PS50932"/>
    </source>
</evidence>
<feature type="domain" description="HTH lacI-type" evidence="4">
    <location>
        <begin position="2"/>
        <end position="58"/>
    </location>
</feature>
<name>A0A1H9PVD7_9BACI</name>
<dbReference type="Gene3D" id="3.40.50.2300">
    <property type="match status" value="2"/>
</dbReference>
<dbReference type="CDD" id="cd01544">
    <property type="entry name" value="PBP1_GalR"/>
    <property type="match status" value="1"/>
</dbReference>
<dbReference type="InterPro" id="IPR010982">
    <property type="entry name" value="Lambda_DNA-bd_dom_sf"/>
</dbReference>
<dbReference type="InterPro" id="IPR000843">
    <property type="entry name" value="HTH_LacI"/>
</dbReference>
<dbReference type="AlphaFoldDB" id="A0A1H9PVD7"/>
<dbReference type="SUPFAM" id="SSF53822">
    <property type="entry name" value="Periplasmic binding protein-like I"/>
    <property type="match status" value="1"/>
</dbReference>
<dbReference type="STRING" id="531814.SAMN04487944_105153"/>
<organism evidence="5 6">
    <name type="scientific">Gracilibacillus ureilyticus</name>
    <dbReference type="NCBI Taxonomy" id="531814"/>
    <lineage>
        <taxon>Bacteria</taxon>
        <taxon>Bacillati</taxon>
        <taxon>Bacillota</taxon>
        <taxon>Bacilli</taxon>
        <taxon>Bacillales</taxon>
        <taxon>Bacillaceae</taxon>
        <taxon>Gracilibacillus</taxon>
    </lineage>
</organism>
<dbReference type="PANTHER" id="PTHR30146">
    <property type="entry name" value="LACI-RELATED TRANSCRIPTIONAL REPRESSOR"/>
    <property type="match status" value="1"/>
</dbReference>
<dbReference type="Gene3D" id="1.10.260.40">
    <property type="entry name" value="lambda repressor-like DNA-binding domains"/>
    <property type="match status" value="1"/>
</dbReference>
<dbReference type="SUPFAM" id="SSF47413">
    <property type="entry name" value="lambda repressor-like DNA-binding domains"/>
    <property type="match status" value="1"/>
</dbReference>
<dbReference type="PROSITE" id="PS00356">
    <property type="entry name" value="HTH_LACI_1"/>
    <property type="match status" value="1"/>
</dbReference>
<dbReference type="PROSITE" id="PS50932">
    <property type="entry name" value="HTH_LACI_2"/>
    <property type="match status" value="1"/>
</dbReference>
<dbReference type="Pfam" id="PF13377">
    <property type="entry name" value="Peripla_BP_3"/>
    <property type="match status" value="1"/>
</dbReference>
<dbReference type="EMBL" id="FOGL01000005">
    <property type="protein sequence ID" value="SER51785.1"/>
    <property type="molecule type" value="Genomic_DNA"/>
</dbReference>
<evidence type="ECO:0000256" key="1">
    <source>
        <dbReference type="ARBA" id="ARBA00023015"/>
    </source>
</evidence>